<dbReference type="Gene3D" id="1.10.287.470">
    <property type="entry name" value="Helix hairpin bin"/>
    <property type="match status" value="1"/>
</dbReference>
<protein>
    <submittedName>
        <fullName evidence="3">Multidrug resistance efflux pump</fullName>
    </submittedName>
</protein>
<dbReference type="Proteomes" id="UP000030184">
    <property type="component" value="Unassembled WGS sequence"/>
</dbReference>
<comment type="caution">
    <text evidence="3">The sequence shown here is derived from an EMBL/GenBank/DDBJ whole genome shotgun (WGS) entry which is preliminary data.</text>
</comment>
<evidence type="ECO:0000313" key="3">
    <source>
        <dbReference type="EMBL" id="GAL71925.1"/>
    </source>
</evidence>
<dbReference type="PANTHER" id="PTHR30386">
    <property type="entry name" value="MEMBRANE FUSION SUBUNIT OF EMRAB-TOLC MULTIDRUG EFFLUX PUMP"/>
    <property type="match status" value="1"/>
</dbReference>
<evidence type="ECO:0000313" key="4">
    <source>
        <dbReference type="EMBL" id="GAL89579.1"/>
    </source>
</evidence>
<keyword evidence="6" id="KW-1185">Reference proteome</keyword>
<dbReference type="AlphaFoldDB" id="A0A090W4J5"/>
<name>A0A090W4J5_9FLAO</name>
<evidence type="ECO:0000313" key="6">
    <source>
        <dbReference type="Proteomes" id="UP000030184"/>
    </source>
</evidence>
<sequence length="357" mass="38938">MESKKGSAKKVSIIIVAIALLILIFSVLSSRFTPSTDQARVQGLTLSLAPMVSGYVTKVNVSLHSEVKAGDTLFIIDRTPYEIAVKQAEINLENVTQSLTAGMSGLKGATAQLNSARVSLERAKKNWERTQRVMAQNEGAFSQVDRDRSESSYLTAVERVKTAQANLDGQKAALGPTDANNPSVKAVLNQLEKANWDLAHTVITAPSDGIIESFNVETGYFASAGRPIATLISNKTIWIQANFTENNLTHLKVNDKASITFDIDAGEVYDAKVVSIAYGVKTQTTSAGNLPTVRNSKGWLLEQQRFPVIIALEDEEIYKKLRQGSQADVVVFTGNSSILNTLAKIKIWFISKISYVR</sequence>
<dbReference type="Pfam" id="PF25963">
    <property type="entry name" value="Beta-barrel_AAEA"/>
    <property type="match status" value="1"/>
</dbReference>
<dbReference type="Pfam" id="PF25917">
    <property type="entry name" value="BSH_RND"/>
    <property type="match status" value="1"/>
</dbReference>
<dbReference type="Gene3D" id="2.40.50.100">
    <property type="match status" value="1"/>
</dbReference>
<dbReference type="SUPFAM" id="SSF111369">
    <property type="entry name" value="HlyD-like secretion proteins"/>
    <property type="match status" value="2"/>
</dbReference>
<evidence type="ECO:0000313" key="5">
    <source>
        <dbReference type="Proteomes" id="UP000029646"/>
    </source>
</evidence>
<evidence type="ECO:0000259" key="1">
    <source>
        <dbReference type="Pfam" id="PF25917"/>
    </source>
</evidence>
<dbReference type="RefSeq" id="WP_042248871.1">
    <property type="nucleotide sequence ID" value="NZ_BBNS01000017.1"/>
</dbReference>
<dbReference type="InterPro" id="IPR058634">
    <property type="entry name" value="AaeA-lik-b-barrel"/>
</dbReference>
<feature type="domain" description="Multidrug resistance protein MdtA-like barrel-sandwich hybrid" evidence="1">
    <location>
        <begin position="47"/>
        <end position="230"/>
    </location>
</feature>
<accession>A0A090W4J5</accession>
<dbReference type="InterPro" id="IPR050739">
    <property type="entry name" value="MFP"/>
</dbReference>
<dbReference type="Proteomes" id="UP000029646">
    <property type="component" value="Unassembled WGS sequence"/>
</dbReference>
<evidence type="ECO:0000259" key="2">
    <source>
        <dbReference type="Pfam" id="PF25963"/>
    </source>
</evidence>
<gene>
    <name evidence="3" type="ORF">JCM19302_432</name>
    <name evidence="4" type="ORF">JCM19538_561</name>
</gene>
<organism evidence="3 5">
    <name type="scientific">Jejuia pallidilutea</name>
    <dbReference type="NCBI Taxonomy" id="504487"/>
    <lineage>
        <taxon>Bacteria</taxon>
        <taxon>Pseudomonadati</taxon>
        <taxon>Bacteroidota</taxon>
        <taxon>Flavobacteriia</taxon>
        <taxon>Flavobacteriales</taxon>
        <taxon>Flavobacteriaceae</taxon>
        <taxon>Jejuia</taxon>
    </lineage>
</organism>
<dbReference type="Gene3D" id="2.40.30.170">
    <property type="match status" value="1"/>
</dbReference>
<proteinExistence type="predicted"/>
<dbReference type="InterPro" id="IPR058625">
    <property type="entry name" value="MdtA-like_BSH"/>
</dbReference>
<dbReference type="EMBL" id="BBNS01000017">
    <property type="protein sequence ID" value="GAL71925.1"/>
    <property type="molecule type" value="Genomic_DNA"/>
</dbReference>
<dbReference type="EMBL" id="BBNY01000015">
    <property type="protein sequence ID" value="GAL89579.1"/>
    <property type="molecule type" value="Genomic_DNA"/>
</dbReference>
<reference evidence="6" key="1">
    <citation type="journal article" date="2014" name="Genome Announc.">
        <title>Draft Genome Sequence of Marine Flavobacterium Jejuia pallidilutea Strain 11shimoA1 and Pigmentation Mutants.</title>
        <authorList>
            <person name="Takatani N."/>
            <person name="Nakanishi M."/>
            <person name="Meirelles P."/>
            <person name="Mino S."/>
            <person name="Suda W."/>
            <person name="Oshima K."/>
            <person name="Hattori M."/>
            <person name="Ohkuma M."/>
            <person name="Hosokawa M."/>
            <person name="Miyashita K."/>
            <person name="Thompson F.L."/>
            <person name="Niwa A."/>
            <person name="Sawabe T."/>
            <person name="Sawabe T."/>
        </authorList>
    </citation>
    <scope>NUCLEOTIDE SEQUENCE [LARGE SCALE GENOMIC DNA]</scope>
    <source>
        <strain evidence="6">JCM 19538</strain>
    </source>
</reference>
<feature type="domain" description="p-hydroxybenzoic acid efflux pump subunit AaeA-like beta-barrel" evidence="2">
    <location>
        <begin position="237"/>
        <end position="331"/>
    </location>
</feature>
<dbReference type="OrthoDB" id="9811754at2"/>